<evidence type="ECO:0000313" key="2">
    <source>
        <dbReference type="Proteomes" id="UP001472677"/>
    </source>
</evidence>
<evidence type="ECO:0000313" key="1">
    <source>
        <dbReference type="EMBL" id="KAK8542106.1"/>
    </source>
</evidence>
<keyword evidence="2" id="KW-1185">Reference proteome</keyword>
<gene>
    <name evidence="1" type="ORF">V6N12_014710</name>
</gene>
<protein>
    <submittedName>
        <fullName evidence="1">Uncharacterized protein</fullName>
    </submittedName>
</protein>
<proteinExistence type="predicted"/>
<name>A0ABR2DLV8_9ROSI</name>
<dbReference type="Proteomes" id="UP001472677">
    <property type="component" value="Unassembled WGS sequence"/>
</dbReference>
<sequence>MLGFLEEKIVRVGFSVAPPLSLSLSTSTAPLTHRPHRRFISAGAVARLLRSNRELEENRKWRTLIRHLKERHSGFGSWNFQTKAKVL</sequence>
<dbReference type="EMBL" id="JBBPBM010000024">
    <property type="protein sequence ID" value="KAK8542106.1"/>
    <property type="molecule type" value="Genomic_DNA"/>
</dbReference>
<reference evidence="1 2" key="1">
    <citation type="journal article" date="2024" name="G3 (Bethesda)">
        <title>Genome assembly of Hibiscus sabdariffa L. provides insights into metabolisms of medicinal natural products.</title>
        <authorList>
            <person name="Kim T."/>
        </authorList>
    </citation>
    <scope>NUCLEOTIDE SEQUENCE [LARGE SCALE GENOMIC DNA]</scope>
    <source>
        <strain evidence="1">TK-2024</strain>
        <tissue evidence="1">Old leaves</tissue>
    </source>
</reference>
<organism evidence="1 2">
    <name type="scientific">Hibiscus sabdariffa</name>
    <name type="common">roselle</name>
    <dbReference type="NCBI Taxonomy" id="183260"/>
    <lineage>
        <taxon>Eukaryota</taxon>
        <taxon>Viridiplantae</taxon>
        <taxon>Streptophyta</taxon>
        <taxon>Embryophyta</taxon>
        <taxon>Tracheophyta</taxon>
        <taxon>Spermatophyta</taxon>
        <taxon>Magnoliopsida</taxon>
        <taxon>eudicotyledons</taxon>
        <taxon>Gunneridae</taxon>
        <taxon>Pentapetalae</taxon>
        <taxon>rosids</taxon>
        <taxon>malvids</taxon>
        <taxon>Malvales</taxon>
        <taxon>Malvaceae</taxon>
        <taxon>Malvoideae</taxon>
        <taxon>Hibiscus</taxon>
    </lineage>
</organism>
<accession>A0ABR2DLV8</accession>
<comment type="caution">
    <text evidence="1">The sequence shown here is derived from an EMBL/GenBank/DDBJ whole genome shotgun (WGS) entry which is preliminary data.</text>
</comment>